<dbReference type="Gene3D" id="3.40.190.10">
    <property type="entry name" value="Periplasmic binding protein-like II"/>
    <property type="match status" value="2"/>
</dbReference>
<gene>
    <name evidence="6" type="ORF">CLV30_10851</name>
</gene>
<evidence type="ECO:0000256" key="1">
    <source>
        <dbReference type="ARBA" id="ARBA00008520"/>
    </source>
</evidence>
<evidence type="ECO:0000256" key="3">
    <source>
        <dbReference type="ARBA" id="ARBA00022729"/>
    </source>
</evidence>
<evidence type="ECO:0000256" key="5">
    <source>
        <dbReference type="SAM" id="SignalP"/>
    </source>
</evidence>
<dbReference type="GO" id="GO:0055052">
    <property type="term" value="C:ATP-binding cassette (ABC) transporter complex, substrate-binding subunit-containing"/>
    <property type="evidence" value="ECO:0007669"/>
    <property type="project" value="TreeGrafter"/>
</dbReference>
<dbReference type="PANTHER" id="PTHR30061">
    <property type="entry name" value="MALTOSE-BINDING PERIPLASMIC PROTEIN"/>
    <property type="match status" value="1"/>
</dbReference>
<name>A0A2P8E120_9ACTN</name>
<keyword evidence="2" id="KW-0813">Transport</keyword>
<dbReference type="GO" id="GO:0015768">
    <property type="term" value="P:maltose transport"/>
    <property type="evidence" value="ECO:0007669"/>
    <property type="project" value="TreeGrafter"/>
</dbReference>
<feature type="signal peptide" evidence="5">
    <location>
        <begin position="1"/>
        <end position="34"/>
    </location>
</feature>
<keyword evidence="3 5" id="KW-0732">Signal</keyword>
<dbReference type="GO" id="GO:1901982">
    <property type="term" value="F:maltose binding"/>
    <property type="evidence" value="ECO:0007669"/>
    <property type="project" value="TreeGrafter"/>
</dbReference>
<dbReference type="PROSITE" id="PS51257">
    <property type="entry name" value="PROKAR_LIPOPROTEIN"/>
    <property type="match status" value="1"/>
</dbReference>
<comment type="similarity">
    <text evidence="1">Belongs to the bacterial solute-binding protein 1 family.</text>
</comment>
<reference evidence="6 7" key="1">
    <citation type="submission" date="2018-03" db="EMBL/GenBank/DDBJ databases">
        <title>Genomic Encyclopedia of Archaeal and Bacterial Type Strains, Phase II (KMG-II): from individual species to whole genera.</title>
        <authorList>
            <person name="Goeker M."/>
        </authorList>
    </citation>
    <scope>NUCLEOTIDE SEQUENCE [LARGE SCALE GENOMIC DNA]</scope>
    <source>
        <strain evidence="6 7">DSM 45211</strain>
    </source>
</reference>
<feature type="region of interest" description="Disordered" evidence="4">
    <location>
        <begin position="32"/>
        <end position="54"/>
    </location>
</feature>
<organism evidence="6 7">
    <name type="scientific">Haloactinopolyspora alba</name>
    <dbReference type="NCBI Taxonomy" id="648780"/>
    <lineage>
        <taxon>Bacteria</taxon>
        <taxon>Bacillati</taxon>
        <taxon>Actinomycetota</taxon>
        <taxon>Actinomycetes</taxon>
        <taxon>Jiangellales</taxon>
        <taxon>Jiangellaceae</taxon>
        <taxon>Haloactinopolyspora</taxon>
    </lineage>
</organism>
<dbReference type="AlphaFoldDB" id="A0A2P8E120"/>
<accession>A0A2P8E120</accession>
<dbReference type="EMBL" id="PYGE01000008">
    <property type="protein sequence ID" value="PSL03139.1"/>
    <property type="molecule type" value="Genomic_DNA"/>
</dbReference>
<evidence type="ECO:0000313" key="6">
    <source>
        <dbReference type="EMBL" id="PSL03139.1"/>
    </source>
</evidence>
<dbReference type="SUPFAM" id="SSF53850">
    <property type="entry name" value="Periplasmic binding protein-like II"/>
    <property type="match status" value="1"/>
</dbReference>
<protein>
    <submittedName>
        <fullName evidence="6">Carbohydrate ABC transporter substrate-binding protein (CUT1 family)</fullName>
    </submittedName>
</protein>
<evidence type="ECO:0000256" key="4">
    <source>
        <dbReference type="SAM" id="MobiDB-lite"/>
    </source>
</evidence>
<keyword evidence="7" id="KW-1185">Reference proteome</keyword>
<dbReference type="Proteomes" id="UP000243528">
    <property type="component" value="Unassembled WGS sequence"/>
</dbReference>
<proteinExistence type="inferred from homology"/>
<evidence type="ECO:0000256" key="2">
    <source>
        <dbReference type="ARBA" id="ARBA00022448"/>
    </source>
</evidence>
<feature type="chain" id="PRO_5039103864" evidence="5">
    <location>
        <begin position="35"/>
        <end position="443"/>
    </location>
</feature>
<dbReference type="PANTHER" id="PTHR30061:SF50">
    <property type="entry name" value="MALTOSE_MALTODEXTRIN-BINDING PERIPLASMIC PROTEIN"/>
    <property type="match status" value="1"/>
</dbReference>
<sequence length="443" mass="46564">MPTVLRRIAVYRVRLATALVAAAALALSACGGDAENDTESAGANADGDGGTPEPADIRLWLNGPDTPDSMREWLVTEFEKQNPGSTLTIEEQQWEGLVDRLTTSLGSESETPDVVEVGNTQAPTFTTAGAFSDISDMVPELGGTDLLPAFVNAGSVDGKAYAVPLYAGSAYVFYRKDLFAESGLEVPTTMEQFVDAAVTLKQDNAGNKNFSGFWLPGQDWRDGAAFLWDAGGAFAVNEDGQWSGALSTPESQEGLELVQRLFTEASGAPKDGNEADAHVPFCAGDIGMMLRPGWMIGSIDNEEIGCPKMVPNVGVFALPSSNGEPAPVLLGGSNIAVSANSPNQELARNLVELMLSDEFQRQYAENGLTPAKVSLAEGLGDDQFARAAIDAVSNAKLTPPAAGWATVEGARILEDLFVGIANGGDIEQLAAEADVAITEQLND</sequence>
<dbReference type="Pfam" id="PF01547">
    <property type="entry name" value="SBP_bac_1"/>
    <property type="match status" value="1"/>
</dbReference>
<dbReference type="OrthoDB" id="2507686at2"/>
<comment type="caution">
    <text evidence="6">The sequence shown here is derived from an EMBL/GenBank/DDBJ whole genome shotgun (WGS) entry which is preliminary data.</text>
</comment>
<evidence type="ECO:0000313" key="7">
    <source>
        <dbReference type="Proteomes" id="UP000243528"/>
    </source>
</evidence>
<dbReference type="GO" id="GO:0042956">
    <property type="term" value="P:maltodextrin transmembrane transport"/>
    <property type="evidence" value="ECO:0007669"/>
    <property type="project" value="TreeGrafter"/>
</dbReference>
<dbReference type="InterPro" id="IPR006059">
    <property type="entry name" value="SBP"/>
</dbReference>